<dbReference type="InterPro" id="IPR001466">
    <property type="entry name" value="Beta-lactam-related"/>
</dbReference>
<organism evidence="3 4">
    <name type="scientific">Lignipirellula cremea</name>
    <dbReference type="NCBI Taxonomy" id="2528010"/>
    <lineage>
        <taxon>Bacteria</taxon>
        <taxon>Pseudomonadati</taxon>
        <taxon>Planctomycetota</taxon>
        <taxon>Planctomycetia</taxon>
        <taxon>Pirellulales</taxon>
        <taxon>Pirellulaceae</taxon>
        <taxon>Lignipirellula</taxon>
    </lineage>
</organism>
<dbReference type="InterPro" id="IPR012338">
    <property type="entry name" value="Beta-lactam/transpept-like"/>
</dbReference>
<reference evidence="3 4" key="1">
    <citation type="submission" date="2019-02" db="EMBL/GenBank/DDBJ databases">
        <title>Deep-cultivation of Planctomycetes and their phenomic and genomic characterization uncovers novel biology.</title>
        <authorList>
            <person name="Wiegand S."/>
            <person name="Jogler M."/>
            <person name="Boedeker C."/>
            <person name="Pinto D."/>
            <person name="Vollmers J."/>
            <person name="Rivas-Marin E."/>
            <person name="Kohn T."/>
            <person name="Peeters S.H."/>
            <person name="Heuer A."/>
            <person name="Rast P."/>
            <person name="Oberbeckmann S."/>
            <person name="Bunk B."/>
            <person name="Jeske O."/>
            <person name="Meyerdierks A."/>
            <person name="Storesund J.E."/>
            <person name="Kallscheuer N."/>
            <person name="Luecker S."/>
            <person name="Lage O.M."/>
            <person name="Pohl T."/>
            <person name="Merkel B.J."/>
            <person name="Hornburger P."/>
            <person name="Mueller R.-W."/>
            <person name="Bruemmer F."/>
            <person name="Labrenz M."/>
            <person name="Spormann A.M."/>
            <person name="Op den Camp H."/>
            <person name="Overmann J."/>
            <person name="Amann R."/>
            <person name="Jetten M.S.M."/>
            <person name="Mascher T."/>
            <person name="Medema M.H."/>
            <person name="Devos D.P."/>
            <person name="Kaster A.-K."/>
            <person name="Ovreas L."/>
            <person name="Rohde M."/>
            <person name="Galperin M.Y."/>
            <person name="Jogler C."/>
        </authorList>
    </citation>
    <scope>NUCLEOTIDE SEQUENCE [LARGE SCALE GENOMIC DNA]</scope>
    <source>
        <strain evidence="3 4">Pla85_3_4</strain>
    </source>
</reference>
<dbReference type="OrthoDB" id="284523at2"/>
<dbReference type="InterPro" id="IPR050789">
    <property type="entry name" value="Diverse_Enzym_Activities"/>
</dbReference>
<keyword evidence="4" id="KW-1185">Reference proteome</keyword>
<dbReference type="RefSeq" id="WP_145052834.1">
    <property type="nucleotide sequence ID" value="NZ_CP036433.1"/>
</dbReference>
<dbReference type="SUPFAM" id="SSF56601">
    <property type="entry name" value="beta-lactamase/transpeptidase-like"/>
    <property type="match status" value="1"/>
</dbReference>
<dbReference type="KEGG" id="lcre:Pla8534_22200"/>
<dbReference type="PANTHER" id="PTHR43283">
    <property type="entry name" value="BETA-LACTAMASE-RELATED"/>
    <property type="match status" value="1"/>
</dbReference>
<dbReference type="EMBL" id="CP036433">
    <property type="protein sequence ID" value="QDU94430.1"/>
    <property type="molecule type" value="Genomic_DNA"/>
</dbReference>
<dbReference type="Proteomes" id="UP000317648">
    <property type="component" value="Chromosome"/>
</dbReference>
<proteinExistence type="predicted"/>
<feature type="domain" description="Beta-lactamase-related" evidence="2">
    <location>
        <begin position="35"/>
        <end position="360"/>
    </location>
</feature>
<gene>
    <name evidence="3" type="primary">pbpE</name>
    <name evidence="3" type="ORF">Pla8534_22200</name>
</gene>
<evidence type="ECO:0000313" key="3">
    <source>
        <dbReference type="EMBL" id="QDU94430.1"/>
    </source>
</evidence>
<evidence type="ECO:0000259" key="2">
    <source>
        <dbReference type="Pfam" id="PF00144"/>
    </source>
</evidence>
<keyword evidence="1" id="KW-0378">Hydrolase</keyword>
<sequence>MTSLPLAKPTELGLDPARLQLAYDLLEDWTSGADPEIPGGTIAVGRAGKLVEPRFFGRQGAEPGAPPLRRDGLFLLASITKPIVYMGAMMLVERGLLNLSDRVTHYIPEFAAHHKEATLVAHLFTHTSGLPDMLENNAELRKQHAPLQEFIRGAIRDTVPLFPPGTSHSYQSMGTLIVAELVQRLSGLPISKFLKKEIFDPLGLKSTGLGSVGFARERLVRVETPAYQHNSDFGWNSPYWTELGAPWGGMFSTPDDFAIICQCLLNGGAYGDVRLLSPFTVQRMTENRLDDYPDLPEPIRRCRRWGLGWQMNHVGESDSWSSLLGPHVFGHTGATGTMVWMDRERDGFCMIFTTTPRANAPGRLVQISSAVASAFH</sequence>
<dbReference type="Pfam" id="PF00144">
    <property type="entry name" value="Beta-lactamase"/>
    <property type="match status" value="1"/>
</dbReference>
<dbReference type="GO" id="GO:0016787">
    <property type="term" value="F:hydrolase activity"/>
    <property type="evidence" value="ECO:0007669"/>
    <property type="project" value="UniProtKB-KW"/>
</dbReference>
<evidence type="ECO:0000313" key="4">
    <source>
        <dbReference type="Proteomes" id="UP000317648"/>
    </source>
</evidence>
<dbReference type="AlphaFoldDB" id="A0A518DRF7"/>
<evidence type="ECO:0000256" key="1">
    <source>
        <dbReference type="ARBA" id="ARBA00022801"/>
    </source>
</evidence>
<dbReference type="Gene3D" id="3.40.710.10">
    <property type="entry name" value="DD-peptidase/beta-lactamase superfamily"/>
    <property type="match status" value="1"/>
</dbReference>
<dbReference type="PANTHER" id="PTHR43283:SF11">
    <property type="entry name" value="BETA-LACTAMASE-RELATED DOMAIN-CONTAINING PROTEIN"/>
    <property type="match status" value="1"/>
</dbReference>
<protein>
    <submittedName>
        <fullName evidence="3">Penicillin-binding protein 4</fullName>
    </submittedName>
</protein>
<name>A0A518DRF7_9BACT</name>
<accession>A0A518DRF7</accession>